<organism evidence="1 2">
    <name type="scientific">Vallicoccus soli</name>
    <dbReference type="NCBI Taxonomy" id="2339232"/>
    <lineage>
        <taxon>Bacteria</taxon>
        <taxon>Bacillati</taxon>
        <taxon>Actinomycetota</taxon>
        <taxon>Actinomycetes</taxon>
        <taxon>Motilibacterales</taxon>
        <taxon>Vallicoccaceae</taxon>
        <taxon>Vallicoccus</taxon>
    </lineage>
</organism>
<dbReference type="AlphaFoldDB" id="A0A3A3Z3U5"/>
<sequence>MITTTWTDAVTTPMCASARLRTLAPTAPHQGTGAPAYGALAGTVAGGTGASGAVAVATAEKRGPAESTVRSTTVRTVDVPTLVVGDLPRAWSPPV</sequence>
<keyword evidence="2" id="KW-1185">Reference proteome</keyword>
<dbReference type="Proteomes" id="UP000265614">
    <property type="component" value="Unassembled WGS sequence"/>
</dbReference>
<protein>
    <submittedName>
        <fullName evidence="1">Uncharacterized protein</fullName>
    </submittedName>
</protein>
<evidence type="ECO:0000313" key="2">
    <source>
        <dbReference type="Proteomes" id="UP000265614"/>
    </source>
</evidence>
<accession>A0A3A3Z3U5</accession>
<gene>
    <name evidence="1" type="ORF">D5H78_03890</name>
</gene>
<dbReference type="EMBL" id="QZEZ01000001">
    <property type="protein sequence ID" value="RJK98084.1"/>
    <property type="molecule type" value="Genomic_DNA"/>
</dbReference>
<proteinExistence type="predicted"/>
<comment type="caution">
    <text evidence="1">The sequence shown here is derived from an EMBL/GenBank/DDBJ whole genome shotgun (WGS) entry which is preliminary data.</text>
</comment>
<evidence type="ECO:0000313" key="1">
    <source>
        <dbReference type="EMBL" id="RJK98084.1"/>
    </source>
</evidence>
<name>A0A3A3Z3U5_9ACTN</name>
<dbReference type="RefSeq" id="WP_119949010.1">
    <property type="nucleotide sequence ID" value="NZ_QZEZ01000001.1"/>
</dbReference>
<reference evidence="1 2" key="1">
    <citation type="submission" date="2018-09" db="EMBL/GenBank/DDBJ databases">
        <title>YIM 75000 draft genome.</title>
        <authorList>
            <person name="Tang S."/>
            <person name="Feng Y."/>
        </authorList>
    </citation>
    <scope>NUCLEOTIDE SEQUENCE [LARGE SCALE GENOMIC DNA]</scope>
    <source>
        <strain evidence="1 2">YIM 75000</strain>
    </source>
</reference>